<dbReference type="Gene3D" id="2.60.40.10">
    <property type="entry name" value="Immunoglobulins"/>
    <property type="match status" value="1"/>
</dbReference>
<dbReference type="EMBL" id="DRQG01000130">
    <property type="protein sequence ID" value="HGY56787.1"/>
    <property type="molecule type" value="Genomic_DNA"/>
</dbReference>
<dbReference type="SUPFAM" id="SSF56300">
    <property type="entry name" value="Metallo-dependent phosphatases"/>
    <property type="match status" value="1"/>
</dbReference>
<dbReference type="PANTHER" id="PTHR43143">
    <property type="entry name" value="METALLOPHOSPHOESTERASE, CALCINEURIN SUPERFAMILY"/>
    <property type="match status" value="1"/>
</dbReference>
<dbReference type="Gene3D" id="3.60.21.10">
    <property type="match status" value="1"/>
</dbReference>
<dbReference type="InterPro" id="IPR004843">
    <property type="entry name" value="Calcineurin-like_PHP"/>
</dbReference>
<name>A0A7V4U3N4_CALAY</name>
<dbReference type="Pfam" id="PF16370">
    <property type="entry name" value="MetallophosC"/>
    <property type="match status" value="1"/>
</dbReference>
<evidence type="ECO:0000259" key="3">
    <source>
        <dbReference type="Pfam" id="PF16371"/>
    </source>
</evidence>
<dbReference type="Pfam" id="PF16371">
    <property type="entry name" value="MetallophosN"/>
    <property type="match status" value="1"/>
</dbReference>
<evidence type="ECO:0000259" key="2">
    <source>
        <dbReference type="Pfam" id="PF16370"/>
    </source>
</evidence>
<feature type="domain" description="Calcineurin-like phosphoesterase" evidence="1">
    <location>
        <begin position="143"/>
        <end position="336"/>
    </location>
</feature>
<dbReference type="InterPro" id="IPR013783">
    <property type="entry name" value="Ig-like_fold"/>
</dbReference>
<comment type="caution">
    <text evidence="4">The sequence shown here is derived from an EMBL/GenBank/DDBJ whole genome shotgun (WGS) entry which is preliminary data.</text>
</comment>
<evidence type="ECO:0000259" key="1">
    <source>
        <dbReference type="Pfam" id="PF00149"/>
    </source>
</evidence>
<dbReference type="InterPro" id="IPR032285">
    <property type="entry name" value="Metallophos_N"/>
</dbReference>
<organism evidence="4">
    <name type="scientific">Caldithrix abyssi</name>
    <dbReference type="NCBI Taxonomy" id="187145"/>
    <lineage>
        <taxon>Bacteria</taxon>
        <taxon>Pseudomonadati</taxon>
        <taxon>Calditrichota</taxon>
        <taxon>Calditrichia</taxon>
        <taxon>Calditrichales</taxon>
        <taxon>Calditrichaceae</taxon>
        <taxon>Caldithrix</taxon>
    </lineage>
</organism>
<sequence>MREGQMIKYVLLMLTPLFCGAVFGQSLQTIRGTVYEDLNRNGRLDKDEPGIAGVMVSNQREVVLTDAEGQYALPAREPMIVFISKPAGYATPLNTYNIPWFYYIHQPQGSPDYLKYPGVKPTGPLPSRINFPLYPQNETDTIRALIVGDPQPRDNKEVAYFRDDIVNQMSGIPADFYLALGDIAYDNLETYPPYLKTVSVLNIPQYNVLGNHDVNYHAKNDAGSIETFKRYFGPADYSFTYGKTHFIVMDDVQYFGWDSVKNKRGRYKGFLTDQQLTWLANDLRYVPEDHLIVIAVHIPFFSPMYKGDAVNVVNRDKLFALLQDRRHLLFISGHMHFTEHFLMPDSAGWQGAAKLYRMNLGAGCGAWWSGPKDERDIPISYCLDGTPNGFYLFTFTDNRFDYRFYPANLPQDFQIHIVSPKDTVNRPDSTFIIANVFNADPGATVTCTLDTDKTVVMKRFKGNDPFIAEYLKKYKDHFPGWIDRPAATLHLWKTVLPKNLKPGTHRITVEATDWMGHVYRGSKIIERLPENN</sequence>
<dbReference type="GO" id="GO:0016787">
    <property type="term" value="F:hydrolase activity"/>
    <property type="evidence" value="ECO:0007669"/>
    <property type="project" value="InterPro"/>
</dbReference>
<dbReference type="Pfam" id="PF00149">
    <property type="entry name" value="Metallophos"/>
    <property type="match status" value="1"/>
</dbReference>
<accession>A0A7V4U3N4</accession>
<protein>
    <submittedName>
        <fullName evidence="4">Metallophosphoesterase</fullName>
    </submittedName>
</protein>
<dbReference type="PANTHER" id="PTHR43143:SF1">
    <property type="entry name" value="SERINE_THREONINE-PROTEIN PHOSPHATASE CPPED1"/>
    <property type="match status" value="1"/>
</dbReference>
<dbReference type="Proteomes" id="UP000885779">
    <property type="component" value="Unassembled WGS sequence"/>
</dbReference>
<feature type="domain" description="Calcineurin-like phosphoesterase C-terminal" evidence="2">
    <location>
        <begin position="359"/>
        <end position="519"/>
    </location>
</feature>
<evidence type="ECO:0000313" key="4">
    <source>
        <dbReference type="EMBL" id="HGY56787.1"/>
    </source>
</evidence>
<dbReference type="InterPro" id="IPR032288">
    <property type="entry name" value="Metallophos_C"/>
</dbReference>
<reference evidence="4" key="1">
    <citation type="journal article" date="2020" name="mSystems">
        <title>Genome- and Community-Level Interaction Insights into Carbon Utilization and Element Cycling Functions of Hydrothermarchaeota in Hydrothermal Sediment.</title>
        <authorList>
            <person name="Zhou Z."/>
            <person name="Liu Y."/>
            <person name="Xu W."/>
            <person name="Pan J."/>
            <person name="Luo Z.H."/>
            <person name="Li M."/>
        </authorList>
    </citation>
    <scope>NUCLEOTIDE SEQUENCE [LARGE SCALE GENOMIC DNA]</scope>
    <source>
        <strain evidence="4">HyVt-577</strain>
    </source>
</reference>
<dbReference type="InterPro" id="IPR029052">
    <property type="entry name" value="Metallo-depent_PP-like"/>
</dbReference>
<dbReference type="AlphaFoldDB" id="A0A7V4U3N4"/>
<dbReference type="SUPFAM" id="SSF117074">
    <property type="entry name" value="Hypothetical protein PA1324"/>
    <property type="match status" value="1"/>
</dbReference>
<dbReference type="InterPro" id="IPR051918">
    <property type="entry name" value="STPP_CPPED1"/>
</dbReference>
<feature type="domain" description="Calcineurin-like phosphoesterase N-terminal" evidence="3">
    <location>
        <begin position="42"/>
        <end position="107"/>
    </location>
</feature>
<gene>
    <name evidence="4" type="ORF">ENK44_13860</name>
</gene>
<proteinExistence type="predicted"/>